<proteinExistence type="predicted"/>
<evidence type="ECO:0000313" key="1">
    <source>
        <dbReference type="EnsemblPlants" id="AVESA.00010b.r2.1DG0169450.1.CDS.1"/>
    </source>
</evidence>
<protein>
    <submittedName>
        <fullName evidence="1">Uncharacterized protein</fullName>
    </submittedName>
</protein>
<organism evidence="1 2">
    <name type="scientific">Avena sativa</name>
    <name type="common">Oat</name>
    <dbReference type="NCBI Taxonomy" id="4498"/>
    <lineage>
        <taxon>Eukaryota</taxon>
        <taxon>Viridiplantae</taxon>
        <taxon>Streptophyta</taxon>
        <taxon>Embryophyta</taxon>
        <taxon>Tracheophyta</taxon>
        <taxon>Spermatophyta</taxon>
        <taxon>Magnoliopsida</taxon>
        <taxon>Liliopsida</taxon>
        <taxon>Poales</taxon>
        <taxon>Poaceae</taxon>
        <taxon>BOP clade</taxon>
        <taxon>Pooideae</taxon>
        <taxon>Poodae</taxon>
        <taxon>Poeae</taxon>
        <taxon>Poeae Chloroplast Group 1 (Aveneae type)</taxon>
        <taxon>Aveninae</taxon>
        <taxon>Avena</taxon>
    </lineage>
</organism>
<evidence type="ECO:0000313" key="2">
    <source>
        <dbReference type="Proteomes" id="UP001732700"/>
    </source>
</evidence>
<reference evidence="1" key="1">
    <citation type="submission" date="2021-05" db="EMBL/GenBank/DDBJ databases">
        <authorList>
            <person name="Scholz U."/>
            <person name="Mascher M."/>
            <person name="Fiebig A."/>
        </authorList>
    </citation>
    <scope>NUCLEOTIDE SEQUENCE [LARGE SCALE GENOMIC DNA]</scope>
</reference>
<accession>A0ACD5U3K5</accession>
<sequence>MDATMAAAAKAVSPSADAGNAPSSQRTAAPKPVPGKEEELLPAAAADMGPPTATTSTTSAECCGEDEQVEEFYALVANIRAMRGMYARGNGDAGASTDDTASEVFGGVGVRTKRARWAEQPWRPAFRMEDFEQAPGGSASKKDWRRDDEGAATSRRPGKETSDEAAEDEG</sequence>
<name>A0ACD5U3K5_AVESA</name>
<dbReference type="Proteomes" id="UP001732700">
    <property type="component" value="Chromosome 1D"/>
</dbReference>
<reference evidence="1" key="2">
    <citation type="submission" date="2025-09" db="UniProtKB">
        <authorList>
            <consortium name="EnsemblPlants"/>
        </authorList>
    </citation>
    <scope>IDENTIFICATION</scope>
</reference>
<dbReference type="EnsemblPlants" id="AVESA.00010b.r2.1DG0169450.1">
    <property type="protein sequence ID" value="AVESA.00010b.r2.1DG0169450.1.CDS.1"/>
    <property type="gene ID" value="AVESA.00010b.r2.1DG0169450"/>
</dbReference>
<keyword evidence="2" id="KW-1185">Reference proteome</keyword>